<dbReference type="Gene3D" id="3.40.50.12710">
    <property type="match status" value="1"/>
</dbReference>
<dbReference type="EMBL" id="JBAKFF010000001">
    <property type="protein sequence ID" value="MEX0431360.1"/>
    <property type="molecule type" value="Genomic_DNA"/>
</dbReference>
<evidence type="ECO:0000313" key="4">
    <source>
        <dbReference type="EMBL" id="MEX0431360.1"/>
    </source>
</evidence>
<reference evidence="4 5" key="1">
    <citation type="submission" date="2024-02" db="EMBL/GenBank/DDBJ databases">
        <title>New especies of Spiribacter isolated from saline water.</title>
        <authorList>
            <person name="Leon M.J."/>
            <person name="De La Haba R."/>
            <person name="Sanchez-Porro C."/>
            <person name="Ventosa A."/>
        </authorList>
    </citation>
    <scope>NUCLEOTIDE SEQUENCE [LARGE SCALE GENOMIC DNA]</scope>
    <source>
        <strain evidence="5">ag22IC4-189</strain>
    </source>
</reference>
<evidence type="ECO:0000313" key="5">
    <source>
        <dbReference type="Proteomes" id="UP001556637"/>
    </source>
</evidence>
<keyword evidence="1 4" id="KW-0489">Methyltransferase</keyword>
<dbReference type="PANTHER" id="PTHR12049:SF7">
    <property type="entry name" value="PROTEIN ARGININE METHYLTRANSFERASE NDUFAF7, MITOCHONDRIAL"/>
    <property type="match status" value="1"/>
</dbReference>
<dbReference type="GO" id="GO:0008168">
    <property type="term" value="F:methyltransferase activity"/>
    <property type="evidence" value="ECO:0007669"/>
    <property type="project" value="UniProtKB-KW"/>
</dbReference>
<dbReference type="Pfam" id="PF02636">
    <property type="entry name" value="Methyltransf_28"/>
    <property type="match status" value="1"/>
</dbReference>
<feature type="region of interest" description="Disordered" evidence="3">
    <location>
        <begin position="1"/>
        <end position="20"/>
    </location>
</feature>
<dbReference type="EC" id="2.1.1.-" evidence="4"/>
<dbReference type="GO" id="GO:0032259">
    <property type="term" value="P:methylation"/>
    <property type="evidence" value="ECO:0007669"/>
    <property type="project" value="UniProtKB-KW"/>
</dbReference>
<gene>
    <name evidence="4" type="ORF">V6X30_08100</name>
</gene>
<protein>
    <submittedName>
        <fullName evidence="4">SAM-dependent methyltransferase</fullName>
        <ecNumber evidence="4">2.1.1.-</ecNumber>
    </submittedName>
</protein>
<comment type="caution">
    <text evidence="4">The sequence shown here is derived from an EMBL/GenBank/DDBJ whole genome shotgun (WGS) entry which is preliminary data.</text>
</comment>
<dbReference type="SUPFAM" id="SSF53335">
    <property type="entry name" value="S-adenosyl-L-methionine-dependent methyltransferases"/>
    <property type="match status" value="1"/>
</dbReference>
<sequence>MARRAPPSPPAPDANAADHSRRLRERIDAAIAMAGGAMDFADYMALALYAPGLGYYSAGQARFGPGGDFTTAPLMSALFSQTLAHEVRRILEAADGDTVLEFGAGTGQMAADLLLELHRMERLPARYLIIEVSADLRAEQARTLETLPASVRNRVEWLERLPTAAFRGAVLANEVLDALPVQRFQRTENAIHNLAVGVDGDGELCWRPQPADDALTSAVSDIESDLGGRLPPGYCSEWCPSLQPWVAALGDIIEAGAALLIDYGYPRREFYHPQRATGTLLCHYRHRAHDDPFFWPGLQDITASVDFTAAARAGAAAGLDVLGFATQGNFLAGAGLPGIIEERAASDPNQAAELAQQAKPLLFPDEMGERFKVLGLGRGLEKPLPGFGFTDHRARLSVKQD</sequence>
<keyword evidence="2 4" id="KW-0808">Transferase</keyword>
<name>A0ABV3T845_9GAMM</name>
<proteinExistence type="predicted"/>
<accession>A0ABV3T845</accession>
<dbReference type="InterPro" id="IPR003788">
    <property type="entry name" value="NDUFAF7"/>
</dbReference>
<evidence type="ECO:0000256" key="2">
    <source>
        <dbReference type="ARBA" id="ARBA00022679"/>
    </source>
</evidence>
<dbReference type="InterPro" id="IPR038375">
    <property type="entry name" value="NDUFAF7_sf"/>
</dbReference>
<evidence type="ECO:0000256" key="3">
    <source>
        <dbReference type="SAM" id="MobiDB-lite"/>
    </source>
</evidence>
<dbReference type="RefSeq" id="WP_367984112.1">
    <property type="nucleotide sequence ID" value="NZ_JBAKFF010000001.1"/>
</dbReference>
<evidence type="ECO:0000256" key="1">
    <source>
        <dbReference type="ARBA" id="ARBA00022603"/>
    </source>
</evidence>
<feature type="compositionally biased region" description="Pro residues" evidence="3">
    <location>
        <begin position="1"/>
        <end position="12"/>
    </location>
</feature>
<dbReference type="Proteomes" id="UP001556637">
    <property type="component" value="Unassembled WGS sequence"/>
</dbReference>
<dbReference type="InterPro" id="IPR029063">
    <property type="entry name" value="SAM-dependent_MTases_sf"/>
</dbReference>
<dbReference type="PANTHER" id="PTHR12049">
    <property type="entry name" value="PROTEIN ARGININE METHYLTRANSFERASE NDUFAF7, MITOCHONDRIAL"/>
    <property type="match status" value="1"/>
</dbReference>
<organism evidence="4 5">
    <name type="scientific">Spiribacter insolitus</name>
    <dbReference type="NCBI Taxonomy" id="3122417"/>
    <lineage>
        <taxon>Bacteria</taxon>
        <taxon>Pseudomonadati</taxon>
        <taxon>Pseudomonadota</taxon>
        <taxon>Gammaproteobacteria</taxon>
        <taxon>Chromatiales</taxon>
        <taxon>Ectothiorhodospiraceae</taxon>
        <taxon>Spiribacter</taxon>
    </lineage>
</organism>
<keyword evidence="5" id="KW-1185">Reference proteome</keyword>